<accession>A0A061H0R3</accession>
<feature type="compositionally biased region" description="Pro residues" evidence="9">
    <location>
        <begin position="8"/>
        <end position="18"/>
    </location>
</feature>
<feature type="compositionally biased region" description="Low complexity" evidence="9">
    <location>
        <begin position="302"/>
        <end position="324"/>
    </location>
</feature>
<name>A0A061H0R3_9BASI</name>
<evidence type="ECO:0000256" key="1">
    <source>
        <dbReference type="ARBA" id="ARBA00004123"/>
    </source>
</evidence>
<feature type="compositionally biased region" description="Low complexity" evidence="9">
    <location>
        <begin position="127"/>
        <end position="158"/>
    </location>
</feature>
<dbReference type="RefSeq" id="XP_007882146.1">
    <property type="nucleotide sequence ID" value="XM_007883955.1"/>
</dbReference>
<dbReference type="AlphaFoldDB" id="A0A061H0R3"/>
<dbReference type="PRINTS" id="PR00056">
    <property type="entry name" value="HSFDOMAIN"/>
</dbReference>
<keyword evidence="4" id="KW-0238">DNA-binding</keyword>
<dbReference type="PANTHER" id="PTHR10015">
    <property type="entry name" value="HEAT SHOCK TRANSCRIPTION FACTOR"/>
    <property type="match status" value="1"/>
</dbReference>
<evidence type="ECO:0000313" key="11">
    <source>
        <dbReference type="EMBL" id="EPQ25957.1"/>
    </source>
</evidence>
<comment type="subunit">
    <text evidence="7">Homotrimer. Homotrimerization increases the affinity of HSF1 to DNA. Interacts with transcriptional coregulator SSA1 on chromatin.</text>
</comment>
<evidence type="ECO:0000256" key="9">
    <source>
        <dbReference type="SAM" id="MobiDB-lite"/>
    </source>
</evidence>
<comment type="subcellular location">
    <subcellularLocation>
        <location evidence="1">Nucleus</location>
    </subcellularLocation>
</comment>
<feature type="region of interest" description="Disordered" evidence="9">
    <location>
        <begin position="564"/>
        <end position="606"/>
    </location>
</feature>
<evidence type="ECO:0000259" key="10">
    <source>
        <dbReference type="SMART" id="SM00415"/>
    </source>
</evidence>
<feature type="region of interest" description="Disordered" evidence="9">
    <location>
        <begin position="625"/>
        <end position="683"/>
    </location>
</feature>
<keyword evidence="5" id="KW-0804">Transcription</keyword>
<dbReference type="SUPFAM" id="SSF46785">
    <property type="entry name" value="Winged helix' DNA-binding domain"/>
    <property type="match status" value="1"/>
</dbReference>
<feature type="region of interest" description="Disordered" evidence="9">
    <location>
        <begin position="211"/>
        <end position="324"/>
    </location>
</feature>
<feature type="compositionally biased region" description="Basic and acidic residues" evidence="9">
    <location>
        <begin position="584"/>
        <end position="595"/>
    </location>
</feature>
<organism evidence="11 12">
    <name type="scientific">Pseudozyma flocculosa PF-1</name>
    <dbReference type="NCBI Taxonomy" id="1277687"/>
    <lineage>
        <taxon>Eukaryota</taxon>
        <taxon>Fungi</taxon>
        <taxon>Dikarya</taxon>
        <taxon>Basidiomycota</taxon>
        <taxon>Ustilaginomycotina</taxon>
        <taxon>Ustilaginomycetes</taxon>
        <taxon>Ustilaginales</taxon>
        <taxon>Ustilaginaceae</taxon>
        <taxon>Pseudozyma</taxon>
    </lineage>
</organism>
<feature type="compositionally biased region" description="Polar residues" evidence="9">
    <location>
        <begin position="744"/>
        <end position="755"/>
    </location>
</feature>
<dbReference type="HOGENOM" id="CLU_006647_0_0_1"/>
<reference evidence="11 12" key="1">
    <citation type="journal article" date="2013" name="Plant Cell">
        <title>The transition from a phytopathogenic smut ancestor to an anamorphic biocontrol agent deciphered by comparative whole-genome analysis.</title>
        <authorList>
            <person name="Lefebvre F."/>
            <person name="Joly D.L."/>
            <person name="Labbe C."/>
            <person name="Teichmann B."/>
            <person name="Linning R."/>
            <person name="Belzile F."/>
            <person name="Bakkeren G."/>
            <person name="Belanger R.R."/>
        </authorList>
    </citation>
    <scope>NUCLEOTIDE SEQUENCE [LARGE SCALE GENOMIC DNA]</scope>
    <source>
        <strain evidence="11 12">PF-1</strain>
    </source>
</reference>
<feature type="compositionally biased region" description="Pro residues" evidence="9">
    <location>
        <begin position="240"/>
        <end position="251"/>
    </location>
</feature>
<feature type="compositionally biased region" description="Polar residues" evidence="9">
    <location>
        <begin position="1265"/>
        <end position="1277"/>
    </location>
</feature>
<evidence type="ECO:0000256" key="4">
    <source>
        <dbReference type="ARBA" id="ARBA00023125"/>
    </source>
</evidence>
<feature type="region of interest" description="Disordered" evidence="9">
    <location>
        <begin position="1"/>
        <end position="174"/>
    </location>
</feature>
<feature type="region of interest" description="Disordered" evidence="9">
    <location>
        <begin position="1170"/>
        <end position="1277"/>
    </location>
</feature>
<dbReference type="Proteomes" id="UP000053664">
    <property type="component" value="Unassembled WGS sequence"/>
</dbReference>
<dbReference type="GO" id="GO:0003700">
    <property type="term" value="F:DNA-binding transcription factor activity"/>
    <property type="evidence" value="ECO:0007669"/>
    <property type="project" value="InterPro"/>
</dbReference>
<dbReference type="OrthoDB" id="60033at2759"/>
<dbReference type="FunFam" id="1.10.10.10:FF:000027">
    <property type="entry name" value="Heat shock transcription factor 1"/>
    <property type="match status" value="1"/>
</dbReference>
<dbReference type="InterPro" id="IPR036390">
    <property type="entry name" value="WH_DNA-bd_sf"/>
</dbReference>
<feature type="region of interest" description="Disordered" evidence="9">
    <location>
        <begin position="827"/>
        <end position="849"/>
    </location>
</feature>
<feature type="compositionally biased region" description="Low complexity" evidence="9">
    <location>
        <begin position="252"/>
        <end position="291"/>
    </location>
</feature>
<feature type="compositionally biased region" description="Low complexity" evidence="9">
    <location>
        <begin position="922"/>
        <end position="963"/>
    </location>
</feature>
<sequence>MSGSTSAAPPPFQPPLAPRSPALATTTTSTHTAPAPANTPATNGEASSSAAPAAATSSAESTAGAAAVRITKSSPASPAPLSSGTPALQGSLAPPPPAASAPASPHSTPQPSSPRPPALANRPGSVATPASTTAAASAAPAASPSQPAASTSSSMAASQVEAAPPPPLLNDALGAATIAHSPAAPSSTAPPASLPMAALGAMSATDAQRFGLGHLQGMGPGSSYSSPLQAFRPPTHVSQPLPPRTIAPQPPAQAAAASKPGAQGDVAQPSSVVPRSTPTVAPAATTAPSVPKQDAAAASARTNSSPASAGASSSNQSSAPSTSAYAASDAARAIPTNKNNPAFLNKLRSMVDDPNTDELIRWSPDGASFFVPNHVRFGDEVLPRFFKHNRFSSFVRQLNMYGFHKVPHLQQGALKHDSPTESELWEFSNPNFHRDHPEWLARVQRKKGVRDHHHDADKEKEPMSNELTHPASMLKGDFGLGAAANGEQGALQLTSVLNAINAIKTAQNSISTDLRHLQNSNQSLWQEAIESRQRAKRQQETINKILRFLAGVFGAQDGEDGASHAATVSAAKGRGGPGSSVRPLRPDRLMIEDGRGGGGGLNDFSSMELPLEDEEIEELPAAMRFSNEDSPKGNSPPQNADPAFSSSSRFTALGSPPRKPVSLPDFAPEAVSTPGGSRRLSSQTGNSILNALTSGEGSAWLANLFGAGAANQGGTNSAASTPGGGFKLDPQMVAALQQAIASGNSSGDQDYFAGSSTGGKTNGVDDSRFSFETTPPAKTAATSRASGKGRSKANGASKGKAQQQSKAQANGSLEHDALSKVAGLSQALVHSPSRTQPKLAGARSQSGSNLPLAHHAASLAPDSFLGAADAANNQQVGLPLARVTRDIQGTAADVDQVQNSINSLVESLKLDPSILQSFASSNTAAPAAPGGPSPASSMGQTPGFSSGTNNNNNNNNSGNSRNGADNKSWTHLTANAPAVDQAFQGLSLPDASQPPSAYAANAVDAGLAPAVGVDGGVPSSAVAPSLNGGGGLDADFDVDSFLNQFVDPSQAPGQSPAAFHAATSPSNGIGGDGAGGSDSSIFGTGLGLGGMLDDHDGIGTSPSFAFSPGTTAAFLQGGDAGNGLSDVFGTGAPSTAINGAGHGGEVTATANTATNSTASSAHSTPVVGSWGIAEPTSSTPLSGSVGSGAAGQATPMSISTPPPSNGAGTGVGGRAPSSLSLSNDRIKKRKSTTVENATSSDEVEFDSMSFGAAGAARSGKKTRKSLSPSSARSTAAP</sequence>
<dbReference type="GO" id="GO:0005634">
    <property type="term" value="C:nucleus"/>
    <property type="evidence" value="ECO:0007669"/>
    <property type="project" value="UniProtKB-SubCell"/>
</dbReference>
<evidence type="ECO:0000256" key="7">
    <source>
        <dbReference type="ARBA" id="ARBA00062171"/>
    </source>
</evidence>
<dbReference type="PANTHER" id="PTHR10015:SF427">
    <property type="entry name" value="HEAT SHOCK FACTOR PROTEIN"/>
    <property type="match status" value="1"/>
</dbReference>
<evidence type="ECO:0000256" key="3">
    <source>
        <dbReference type="ARBA" id="ARBA00023015"/>
    </source>
</evidence>
<evidence type="ECO:0000256" key="6">
    <source>
        <dbReference type="ARBA" id="ARBA00023242"/>
    </source>
</evidence>
<evidence type="ECO:0000256" key="2">
    <source>
        <dbReference type="ARBA" id="ARBA00006403"/>
    </source>
</evidence>
<protein>
    <recommendedName>
        <fullName evidence="10">HSF-type DNA-binding domain-containing protein</fullName>
    </recommendedName>
</protein>
<dbReference type="Gene3D" id="1.10.10.10">
    <property type="entry name" value="Winged helix-like DNA-binding domain superfamily/Winged helix DNA-binding domain"/>
    <property type="match status" value="1"/>
</dbReference>
<feature type="compositionally biased region" description="Polar residues" evidence="9">
    <location>
        <begin position="632"/>
        <end position="650"/>
    </location>
</feature>
<dbReference type="InterPro" id="IPR000232">
    <property type="entry name" value="HSF_DNA-bd"/>
</dbReference>
<feature type="compositionally biased region" description="Low complexity" evidence="9">
    <location>
        <begin position="100"/>
        <end position="110"/>
    </location>
</feature>
<comment type="similarity">
    <text evidence="2 8">Belongs to the HSF family.</text>
</comment>
<evidence type="ECO:0000256" key="5">
    <source>
        <dbReference type="ARBA" id="ARBA00023163"/>
    </source>
</evidence>
<feature type="domain" description="HSF-type DNA-binding" evidence="10">
    <location>
        <begin position="339"/>
        <end position="446"/>
    </location>
</feature>
<evidence type="ECO:0000256" key="8">
    <source>
        <dbReference type="RuleBase" id="RU004020"/>
    </source>
</evidence>
<dbReference type="Pfam" id="PF00447">
    <property type="entry name" value="HSF_DNA-bind"/>
    <property type="match status" value="1"/>
</dbReference>
<dbReference type="InterPro" id="IPR036388">
    <property type="entry name" value="WH-like_DNA-bd_sf"/>
</dbReference>
<gene>
    <name evidence="11" type="ORF">PFL1_06413</name>
</gene>
<dbReference type="EMBL" id="KE361648">
    <property type="protein sequence ID" value="EPQ25957.1"/>
    <property type="molecule type" value="Genomic_DNA"/>
</dbReference>
<feature type="compositionally biased region" description="Low complexity" evidence="9">
    <location>
        <begin position="795"/>
        <end position="812"/>
    </location>
</feature>
<feature type="compositionally biased region" description="Low complexity" evidence="9">
    <location>
        <begin position="19"/>
        <end position="92"/>
    </location>
</feature>
<proteinExistence type="inferred from homology"/>
<dbReference type="eggNOG" id="KOG0627">
    <property type="taxonomic scope" value="Eukaryota"/>
</dbReference>
<keyword evidence="3" id="KW-0805">Transcription regulation</keyword>
<feature type="region of interest" description="Disordered" evidence="9">
    <location>
        <begin position="744"/>
        <end position="812"/>
    </location>
</feature>
<dbReference type="KEGG" id="pfp:PFL1_06413"/>
<dbReference type="GeneID" id="19320490"/>
<keyword evidence="6" id="KW-0539">Nucleus</keyword>
<dbReference type="SMART" id="SM00415">
    <property type="entry name" value="HSF"/>
    <property type="match status" value="1"/>
</dbReference>
<evidence type="ECO:0000313" key="12">
    <source>
        <dbReference type="Proteomes" id="UP000053664"/>
    </source>
</evidence>
<dbReference type="GO" id="GO:0043565">
    <property type="term" value="F:sequence-specific DNA binding"/>
    <property type="evidence" value="ECO:0007669"/>
    <property type="project" value="InterPro"/>
</dbReference>
<feature type="region of interest" description="Disordered" evidence="9">
    <location>
        <begin position="922"/>
        <end position="968"/>
    </location>
</feature>